<proteinExistence type="predicted"/>
<feature type="region of interest" description="Disordered" evidence="1">
    <location>
        <begin position="125"/>
        <end position="156"/>
    </location>
</feature>
<comment type="caution">
    <text evidence="3">The sequence shown here is derived from an EMBL/GenBank/DDBJ whole genome shotgun (WGS) entry which is preliminary data.</text>
</comment>
<dbReference type="RefSeq" id="WP_168485310.1">
    <property type="nucleotide sequence ID" value="NZ_JAAZSQ010000003.1"/>
</dbReference>
<evidence type="ECO:0000256" key="1">
    <source>
        <dbReference type="SAM" id="MobiDB-lite"/>
    </source>
</evidence>
<protein>
    <submittedName>
        <fullName evidence="3">Uncharacterized protein</fullName>
    </submittedName>
</protein>
<gene>
    <name evidence="3" type="ORF">HGG74_05320</name>
</gene>
<feature type="compositionally biased region" description="Low complexity" evidence="1">
    <location>
        <begin position="130"/>
        <end position="144"/>
    </location>
</feature>
<evidence type="ECO:0000313" key="3">
    <source>
        <dbReference type="EMBL" id="NKX53969.1"/>
    </source>
</evidence>
<evidence type="ECO:0000256" key="2">
    <source>
        <dbReference type="SAM" id="SignalP"/>
    </source>
</evidence>
<feature type="chain" id="PRO_5039657692" evidence="2">
    <location>
        <begin position="29"/>
        <end position="323"/>
    </location>
</feature>
<reference evidence="3 4" key="1">
    <citation type="submission" date="2020-04" db="EMBL/GenBank/DDBJ databases">
        <title>Arthrobacter sp. nov.</title>
        <authorList>
            <person name="Liu S."/>
        </authorList>
    </citation>
    <scope>NUCLEOTIDE SEQUENCE [LARGE SCALE GENOMIC DNA]</scope>
    <source>
        <strain evidence="3 4">E918</strain>
    </source>
</reference>
<sequence length="323" mass="33238">MPSCAPARARRSWQAAPLVLLLAACAAACTPAGPPDRTGTAPAASSHSPAAGPVAVQISQRRGQEAKRRFILQVANTSGRPLVIEAAAVRSVLYDGDAAWVPVRAGGTRLGPGRTVSLAVDLPAPHCRPPESSSAPPRSDAAEPGPEAGAVLTVDGGSGPARLQVAAPDPFGVLARSHNQDCLAEAVGRIASLSLDPQLKRAGSRTARSAIVSVRIVPAGGTGTLSIESPAPTTLLGEDPDHPWPRGIVVAGRDAPRTLELHIVPARCDAHAVAEDRLGTKLPLRLTAGGYRGVLRLEPPPELARAVYSFITAACRTRQDGGQ</sequence>
<name>A0A7X6HD07_9MICC</name>
<evidence type="ECO:0000313" key="4">
    <source>
        <dbReference type="Proteomes" id="UP000544090"/>
    </source>
</evidence>
<dbReference type="Proteomes" id="UP000544090">
    <property type="component" value="Unassembled WGS sequence"/>
</dbReference>
<keyword evidence="2" id="KW-0732">Signal</keyword>
<keyword evidence="4" id="KW-1185">Reference proteome</keyword>
<dbReference type="EMBL" id="JAAZSQ010000003">
    <property type="protein sequence ID" value="NKX53969.1"/>
    <property type="molecule type" value="Genomic_DNA"/>
</dbReference>
<organism evidence="3 4">
    <name type="scientific">Arthrobacter mobilis</name>
    <dbReference type="NCBI Taxonomy" id="2724944"/>
    <lineage>
        <taxon>Bacteria</taxon>
        <taxon>Bacillati</taxon>
        <taxon>Actinomycetota</taxon>
        <taxon>Actinomycetes</taxon>
        <taxon>Micrococcales</taxon>
        <taxon>Micrococcaceae</taxon>
        <taxon>Arthrobacter</taxon>
    </lineage>
</organism>
<dbReference type="AlphaFoldDB" id="A0A7X6HD07"/>
<accession>A0A7X6HD07</accession>
<feature type="compositionally biased region" description="Low complexity" evidence="1">
    <location>
        <begin position="41"/>
        <end position="53"/>
    </location>
</feature>
<feature type="region of interest" description="Disordered" evidence="1">
    <location>
        <begin position="32"/>
        <end position="53"/>
    </location>
</feature>
<feature type="signal peptide" evidence="2">
    <location>
        <begin position="1"/>
        <end position="28"/>
    </location>
</feature>